<dbReference type="GO" id="GO:0005886">
    <property type="term" value="C:plasma membrane"/>
    <property type="evidence" value="ECO:0007669"/>
    <property type="project" value="UniProtKB-SubCell"/>
</dbReference>
<dbReference type="Pfam" id="PF00892">
    <property type="entry name" value="EamA"/>
    <property type="match status" value="2"/>
</dbReference>
<dbReference type="AlphaFoldDB" id="H2C1I2"/>
<dbReference type="OrthoDB" id="34518at2157"/>
<evidence type="ECO:0000256" key="4">
    <source>
        <dbReference type="ARBA" id="ARBA00022989"/>
    </source>
</evidence>
<feature type="domain" description="EamA" evidence="7">
    <location>
        <begin position="136"/>
        <end position="266"/>
    </location>
</feature>
<dbReference type="SUPFAM" id="SSF103481">
    <property type="entry name" value="Multidrug resistance efflux transporter EmrE"/>
    <property type="match status" value="2"/>
</dbReference>
<dbReference type="PANTHER" id="PTHR32322:SF18">
    <property type="entry name" value="S-ADENOSYLMETHIONINE_S-ADENOSYLHOMOCYSTEINE TRANSPORTER"/>
    <property type="match status" value="1"/>
</dbReference>
<dbReference type="PANTHER" id="PTHR32322">
    <property type="entry name" value="INNER MEMBRANE TRANSPORTER"/>
    <property type="match status" value="1"/>
</dbReference>
<dbReference type="HOGENOM" id="CLU_978689_0_0_2"/>
<keyword evidence="2" id="KW-1003">Cell membrane</keyword>
<dbReference type="InterPro" id="IPR037185">
    <property type="entry name" value="EmrE-like"/>
</dbReference>
<keyword evidence="5 6" id="KW-0472">Membrane</keyword>
<feature type="transmembrane region" description="Helical" evidence="6">
    <location>
        <begin position="194"/>
        <end position="213"/>
    </location>
</feature>
<feature type="transmembrane region" description="Helical" evidence="6">
    <location>
        <begin position="225"/>
        <end position="242"/>
    </location>
</feature>
<feature type="transmembrane region" description="Helical" evidence="6">
    <location>
        <begin position="58"/>
        <end position="80"/>
    </location>
</feature>
<feature type="transmembrane region" description="Helical" evidence="6">
    <location>
        <begin position="164"/>
        <end position="182"/>
    </location>
</feature>
<evidence type="ECO:0000256" key="5">
    <source>
        <dbReference type="ARBA" id="ARBA00023136"/>
    </source>
</evidence>
<evidence type="ECO:0000256" key="1">
    <source>
        <dbReference type="ARBA" id="ARBA00004651"/>
    </source>
</evidence>
<sequence>MKILKYLIPYIILGSLQYKFTKDGLMYASPMSFMALRYAIGGLVLLPFSRRIILNKDIVILTLLTVTSTALWAYGLTMVAPSESAVLSYTMPLFAIPLSAIILREVPKRLEVMGAVIGFTGVVIYGLSLRGHFSLLGGILTVVNAFFWAAFTVYFRKMRDLDPVLVNTTQLLLGSLVFLALSPLDFRVQFNPNMVEDLLFSAVLGGSVLFYLWNYMVRIERVGKVTVLAFSVPILSSALDVLTGEAQLDSMSVTGMGVMFLGILLSRSKEMKRDLSNLKRVSTVK</sequence>
<evidence type="ECO:0000256" key="2">
    <source>
        <dbReference type="ARBA" id="ARBA00022475"/>
    </source>
</evidence>
<keyword evidence="3 6" id="KW-0812">Transmembrane</keyword>
<organism evidence="8 9">
    <name type="scientific">Metallosphaera yellowstonensis MK1</name>
    <dbReference type="NCBI Taxonomy" id="671065"/>
    <lineage>
        <taxon>Archaea</taxon>
        <taxon>Thermoproteota</taxon>
        <taxon>Thermoprotei</taxon>
        <taxon>Sulfolobales</taxon>
        <taxon>Sulfolobaceae</taxon>
        <taxon>Metallosphaera</taxon>
    </lineage>
</organism>
<dbReference type="eggNOG" id="arCOG00271">
    <property type="taxonomic scope" value="Archaea"/>
</dbReference>
<feature type="transmembrane region" description="Helical" evidence="6">
    <location>
        <begin position="133"/>
        <end position="155"/>
    </location>
</feature>
<name>H2C1I2_9CREN</name>
<feature type="domain" description="EamA" evidence="7">
    <location>
        <begin position="17"/>
        <end position="124"/>
    </location>
</feature>
<dbReference type="InterPro" id="IPR000620">
    <property type="entry name" value="EamA_dom"/>
</dbReference>
<feature type="transmembrane region" description="Helical" evidence="6">
    <location>
        <begin position="248"/>
        <end position="266"/>
    </location>
</feature>
<evidence type="ECO:0000259" key="7">
    <source>
        <dbReference type="Pfam" id="PF00892"/>
    </source>
</evidence>
<comment type="subcellular location">
    <subcellularLocation>
        <location evidence="1">Cell membrane</location>
        <topology evidence="1">Multi-pass membrane protein</topology>
    </subcellularLocation>
</comment>
<evidence type="ECO:0000313" key="9">
    <source>
        <dbReference type="Proteomes" id="UP000003980"/>
    </source>
</evidence>
<accession>H2C1I2</accession>
<dbReference type="Proteomes" id="UP000003980">
    <property type="component" value="Unassembled WGS sequence"/>
</dbReference>
<feature type="transmembrane region" description="Helical" evidence="6">
    <location>
        <begin position="110"/>
        <end position="127"/>
    </location>
</feature>
<dbReference type="InterPro" id="IPR050638">
    <property type="entry name" value="AA-Vitamin_Transporters"/>
</dbReference>
<keyword evidence="4 6" id="KW-1133">Transmembrane helix</keyword>
<dbReference type="EMBL" id="JH597761">
    <property type="protein sequence ID" value="EHP70103.1"/>
    <property type="molecule type" value="Genomic_DNA"/>
</dbReference>
<proteinExistence type="predicted"/>
<evidence type="ECO:0000256" key="6">
    <source>
        <dbReference type="SAM" id="Phobius"/>
    </source>
</evidence>
<protein>
    <submittedName>
        <fullName evidence="8">DMT(Drug/metabolite transporter) superfamily permease</fullName>
    </submittedName>
</protein>
<feature type="transmembrane region" description="Helical" evidence="6">
    <location>
        <begin position="86"/>
        <end position="103"/>
    </location>
</feature>
<evidence type="ECO:0000313" key="8">
    <source>
        <dbReference type="EMBL" id="EHP70103.1"/>
    </source>
</evidence>
<dbReference type="STRING" id="671065.MetMK1DRAFT_00006050"/>
<feature type="transmembrane region" description="Helical" evidence="6">
    <location>
        <begin position="25"/>
        <end position="46"/>
    </location>
</feature>
<reference evidence="8 9" key="1">
    <citation type="submission" date="2012-01" db="EMBL/GenBank/DDBJ databases">
        <title>Improved High-Quality Draft sequence of Metallosphaera yellowstonensis MK1.</title>
        <authorList>
            <consortium name="US DOE Joint Genome Institute"/>
            <person name="Lucas S."/>
            <person name="Han J."/>
            <person name="Cheng J.-F."/>
            <person name="Goodwin L."/>
            <person name="Pitluck S."/>
            <person name="Peters L."/>
            <person name="Teshima H."/>
            <person name="Detter J.C."/>
            <person name="Han C."/>
            <person name="Tapia R."/>
            <person name="Land M."/>
            <person name="Hauser L."/>
            <person name="Kyrpides N."/>
            <person name="Kozubal M."/>
            <person name="Macur R.E."/>
            <person name="Jay Z."/>
            <person name="Inskeep W."/>
            <person name="Woyke T."/>
        </authorList>
    </citation>
    <scope>NUCLEOTIDE SEQUENCE [LARGE SCALE GENOMIC DNA]</scope>
    <source>
        <strain evidence="8 9">MK1</strain>
    </source>
</reference>
<keyword evidence="9" id="KW-1185">Reference proteome</keyword>
<gene>
    <name evidence="8" type="ORF">MetMK1DRAFT_00006050</name>
</gene>
<dbReference type="RefSeq" id="WP_009070519.1">
    <property type="nucleotide sequence ID" value="NZ_JH597761.1"/>
</dbReference>
<evidence type="ECO:0000256" key="3">
    <source>
        <dbReference type="ARBA" id="ARBA00022692"/>
    </source>
</evidence>